<evidence type="ECO:0000313" key="5">
    <source>
        <dbReference type="EMBL" id="CAI6364446.1"/>
    </source>
</evidence>
<dbReference type="GO" id="GO:0005737">
    <property type="term" value="C:cytoplasm"/>
    <property type="evidence" value="ECO:0007669"/>
    <property type="project" value="UniProtKB-SubCell"/>
</dbReference>
<comment type="caution">
    <text evidence="5">The sequence shown here is derived from an EMBL/GenBank/DDBJ whole genome shotgun (WGS) entry which is preliminary data.</text>
</comment>
<protein>
    <submittedName>
        <fullName evidence="5">Uncharacterized protein</fullName>
    </submittedName>
</protein>
<dbReference type="AlphaFoldDB" id="A0AAV0X9Q7"/>
<sequence length="395" mass="43425">MSSVKGVVNRNAKTSGKNSATNTALQNADTKDAVQNKTHEKEKLQPTAEQLRIAKIIDLKPDEEINNKIKQVMQITQKTEDEVVIALHDNALDIALTIDALLEGPQESWSTTGKKKKNRASSVNKKEKDDLMKNGEADGDAEWDETITQAASITAQNNGGFSERRGRGRGGRGGFTNRPRPTEGGQRFGESRKWRERENKENEKNLAEDGASGENRNFRSDSRGSRRGMNGPRYNGRSRGTRMFQNSERGNSGPGGANNSGFSQPIDTWFNPTAKESKKENWGTFPSPEDWDNEEYTGSLADTKVFTPSGGTESTVTNEVEVPKPNENAYLEVEDWNDAVQAPNQQAAAANNAASEKLAASIANKRQQKKVVTLPPAAAYYIQFPSSSGICFFTF</sequence>
<accession>A0AAV0X9Q7</accession>
<feature type="region of interest" description="Disordered" evidence="4">
    <location>
        <begin position="107"/>
        <end position="140"/>
    </location>
</feature>
<dbReference type="Gene3D" id="1.10.8.10">
    <property type="entry name" value="DNA helicase RuvA subunit, C-terminal domain"/>
    <property type="match status" value="1"/>
</dbReference>
<evidence type="ECO:0000256" key="4">
    <source>
        <dbReference type="SAM" id="MobiDB-lite"/>
    </source>
</evidence>
<feature type="region of interest" description="Disordered" evidence="4">
    <location>
        <begin position="152"/>
        <end position="292"/>
    </location>
</feature>
<dbReference type="CDD" id="cd14277">
    <property type="entry name" value="UBA_UBP2_like"/>
    <property type="match status" value="1"/>
</dbReference>
<dbReference type="EMBL" id="CARXXK010000003">
    <property type="protein sequence ID" value="CAI6364446.1"/>
    <property type="molecule type" value="Genomic_DNA"/>
</dbReference>
<dbReference type="InterPro" id="IPR051833">
    <property type="entry name" value="TC-DDR_regulator"/>
</dbReference>
<evidence type="ECO:0000256" key="3">
    <source>
        <dbReference type="ARBA" id="ARBA00022553"/>
    </source>
</evidence>
<keyword evidence="2" id="KW-0963">Cytoplasm</keyword>
<feature type="region of interest" description="Disordered" evidence="4">
    <location>
        <begin position="1"/>
        <end position="46"/>
    </location>
</feature>
<dbReference type="Proteomes" id="UP001160148">
    <property type="component" value="Unassembled WGS sequence"/>
</dbReference>
<feature type="compositionally biased region" description="Basic and acidic residues" evidence="4">
    <location>
        <begin position="124"/>
        <end position="136"/>
    </location>
</feature>
<keyword evidence="6" id="KW-1185">Reference proteome</keyword>
<reference evidence="5 6" key="1">
    <citation type="submission" date="2023-01" db="EMBL/GenBank/DDBJ databases">
        <authorList>
            <person name="Whitehead M."/>
        </authorList>
    </citation>
    <scope>NUCLEOTIDE SEQUENCE [LARGE SCALE GENOMIC DNA]</scope>
</reference>
<organism evidence="5 6">
    <name type="scientific">Macrosiphum euphorbiae</name>
    <name type="common">potato aphid</name>
    <dbReference type="NCBI Taxonomy" id="13131"/>
    <lineage>
        <taxon>Eukaryota</taxon>
        <taxon>Metazoa</taxon>
        <taxon>Ecdysozoa</taxon>
        <taxon>Arthropoda</taxon>
        <taxon>Hexapoda</taxon>
        <taxon>Insecta</taxon>
        <taxon>Pterygota</taxon>
        <taxon>Neoptera</taxon>
        <taxon>Paraneoptera</taxon>
        <taxon>Hemiptera</taxon>
        <taxon>Sternorrhyncha</taxon>
        <taxon>Aphidomorpha</taxon>
        <taxon>Aphidoidea</taxon>
        <taxon>Aphididae</taxon>
        <taxon>Macrosiphini</taxon>
        <taxon>Macrosiphum</taxon>
    </lineage>
</organism>
<dbReference type="GO" id="GO:0005634">
    <property type="term" value="C:nucleus"/>
    <property type="evidence" value="ECO:0007669"/>
    <property type="project" value="TreeGrafter"/>
</dbReference>
<evidence type="ECO:0000256" key="2">
    <source>
        <dbReference type="ARBA" id="ARBA00022490"/>
    </source>
</evidence>
<dbReference type="InterPro" id="IPR009060">
    <property type="entry name" value="UBA-like_sf"/>
</dbReference>
<dbReference type="PANTHER" id="PTHR16308">
    <property type="entry name" value="UBIQUITIN ASSOCIATED PROTEIN 2-LIKE/LINGERER"/>
    <property type="match status" value="1"/>
</dbReference>
<comment type="subcellular location">
    <subcellularLocation>
        <location evidence="1">Cytoplasm</location>
    </subcellularLocation>
</comment>
<feature type="compositionally biased region" description="Basic and acidic residues" evidence="4">
    <location>
        <begin position="189"/>
        <end position="207"/>
    </location>
</feature>
<proteinExistence type="predicted"/>
<feature type="compositionally biased region" description="Polar residues" evidence="4">
    <location>
        <begin position="11"/>
        <end position="28"/>
    </location>
</feature>
<evidence type="ECO:0000256" key="1">
    <source>
        <dbReference type="ARBA" id="ARBA00004496"/>
    </source>
</evidence>
<keyword evidence="3" id="KW-0597">Phosphoprotein</keyword>
<dbReference type="SUPFAM" id="SSF46934">
    <property type="entry name" value="UBA-like"/>
    <property type="match status" value="1"/>
</dbReference>
<name>A0AAV0X9Q7_9HEMI</name>
<dbReference type="PANTHER" id="PTHR16308:SF13">
    <property type="entry name" value="PROTEIN LINGERER"/>
    <property type="match status" value="1"/>
</dbReference>
<feature type="compositionally biased region" description="Basic and acidic residues" evidence="4">
    <location>
        <begin position="29"/>
        <end position="44"/>
    </location>
</feature>
<gene>
    <name evidence="5" type="ORF">MEUPH1_LOCUS19269</name>
</gene>
<evidence type="ECO:0000313" key="6">
    <source>
        <dbReference type="Proteomes" id="UP001160148"/>
    </source>
</evidence>